<dbReference type="InterPro" id="IPR029063">
    <property type="entry name" value="SAM-dependent_MTases_sf"/>
</dbReference>
<dbReference type="GO" id="GO:0008757">
    <property type="term" value="F:S-adenosylmethionine-dependent methyltransferase activity"/>
    <property type="evidence" value="ECO:0007669"/>
    <property type="project" value="InterPro"/>
</dbReference>
<dbReference type="CDD" id="cd02440">
    <property type="entry name" value="AdoMet_MTases"/>
    <property type="match status" value="1"/>
</dbReference>
<organism evidence="2 3">
    <name type="scientific">Herbinix hemicellulosilytica</name>
    <dbReference type="NCBI Taxonomy" id="1564487"/>
    <lineage>
        <taxon>Bacteria</taxon>
        <taxon>Bacillati</taxon>
        <taxon>Bacillota</taxon>
        <taxon>Clostridia</taxon>
        <taxon>Lachnospirales</taxon>
        <taxon>Lachnospiraceae</taxon>
        <taxon>Herbinix</taxon>
    </lineage>
</organism>
<dbReference type="Proteomes" id="UP000236497">
    <property type="component" value="Unassembled WGS sequence"/>
</dbReference>
<dbReference type="PANTHER" id="PTHR43591">
    <property type="entry name" value="METHYLTRANSFERASE"/>
    <property type="match status" value="1"/>
</dbReference>
<dbReference type="Pfam" id="PF08241">
    <property type="entry name" value="Methyltransf_11"/>
    <property type="match status" value="1"/>
</dbReference>
<keyword evidence="3" id="KW-1185">Reference proteome</keyword>
<sequence length="210" mass="23572">MSSKNYFDSVSDQWDTIRQTFFSDSIREKLCEAAQVKEGSTAVDIGAGTGFVTQELLNRKLRVIAIDQSKEMLNVLEQKFGSSGAITCIQADAYTLPLESESVDYVMANMFLHHVEKPGQAILEMTRILKPGGKLVIADLDRHDYEFLRKEQFDVWLGFERSDIKKWFAEANLSNIKIEDLNEQCCCDSCESCSSAAINIFIASAEKSSI</sequence>
<evidence type="ECO:0000313" key="3">
    <source>
        <dbReference type="Proteomes" id="UP000236497"/>
    </source>
</evidence>
<evidence type="ECO:0000259" key="1">
    <source>
        <dbReference type="Pfam" id="PF08241"/>
    </source>
</evidence>
<feature type="domain" description="Methyltransferase type 11" evidence="1">
    <location>
        <begin position="43"/>
        <end position="137"/>
    </location>
</feature>
<dbReference type="OrthoDB" id="9772751at2"/>
<dbReference type="AlphaFoldDB" id="A0A0H5SEL7"/>
<name>A0A0H5SEL7_HERHM</name>
<dbReference type="EMBL" id="CVTD020000010">
    <property type="protein sequence ID" value="CRZ33907.1"/>
    <property type="molecule type" value="Genomic_DNA"/>
</dbReference>
<proteinExistence type="predicted"/>
<dbReference type="InterPro" id="IPR013216">
    <property type="entry name" value="Methyltransf_11"/>
</dbReference>
<reference evidence="2 3" key="1">
    <citation type="submission" date="2015-06" db="EMBL/GenBank/DDBJ databases">
        <authorList>
            <person name="Wibberg Daniel"/>
        </authorList>
    </citation>
    <scope>NUCLEOTIDE SEQUENCE [LARGE SCALE GENOMIC DNA]</scope>
    <source>
        <strain evidence="2 3">T3/55T</strain>
    </source>
</reference>
<accession>A0A0H5SEL7</accession>
<dbReference type="RefSeq" id="WP_028845446.1">
    <property type="nucleotide sequence ID" value="NZ_CVTD020000010.1"/>
</dbReference>
<protein>
    <recommendedName>
        <fullName evidence="1">Methyltransferase type 11 domain-containing protein</fullName>
    </recommendedName>
</protein>
<evidence type="ECO:0000313" key="2">
    <source>
        <dbReference type="EMBL" id="CRZ33907.1"/>
    </source>
</evidence>
<gene>
    <name evidence="2" type="ORF">HHT355_0704</name>
</gene>
<dbReference type="Gene3D" id="3.40.50.150">
    <property type="entry name" value="Vaccinia Virus protein VP39"/>
    <property type="match status" value="1"/>
</dbReference>
<dbReference type="SUPFAM" id="SSF53335">
    <property type="entry name" value="S-adenosyl-L-methionine-dependent methyltransferases"/>
    <property type="match status" value="1"/>
</dbReference>